<keyword evidence="2" id="KW-1185">Reference proteome</keyword>
<evidence type="ECO:0000313" key="1">
    <source>
        <dbReference type="EMBL" id="CAB3754135.1"/>
    </source>
</evidence>
<dbReference type="RefSeq" id="WP_175226543.1">
    <property type="nucleotide sequence ID" value="NZ_CADIKH010000009.1"/>
</dbReference>
<gene>
    <name evidence="1" type="ORF">LMG29542_02260</name>
</gene>
<sequence>MQPDHLWNILVGTTIMDSATSGYATRVGRRPMTARLKQLLDLRNLPPDAGTEYDRELVKSVRDLAKVLTKGPLLLEEAASIGIGLGVSKELMVCLAAFTEPEAEAEGGGVATDQSAPNARDVMLSSLRVL</sequence>
<proteinExistence type="predicted"/>
<reference evidence="1 2" key="1">
    <citation type="submission" date="2020-04" db="EMBL/GenBank/DDBJ databases">
        <authorList>
            <person name="De Canck E."/>
        </authorList>
    </citation>
    <scope>NUCLEOTIDE SEQUENCE [LARGE SCALE GENOMIC DNA]</scope>
    <source>
        <strain evidence="1 2">LMG 29542</strain>
    </source>
</reference>
<accession>A0A6J5DM84</accession>
<dbReference type="EMBL" id="CADIKH010000009">
    <property type="protein sequence ID" value="CAB3754135.1"/>
    <property type="molecule type" value="Genomic_DNA"/>
</dbReference>
<organism evidence="1 2">
    <name type="scientific">Paraburkholderia humisilvae</name>
    <dbReference type="NCBI Taxonomy" id="627669"/>
    <lineage>
        <taxon>Bacteria</taxon>
        <taxon>Pseudomonadati</taxon>
        <taxon>Pseudomonadota</taxon>
        <taxon>Betaproteobacteria</taxon>
        <taxon>Burkholderiales</taxon>
        <taxon>Burkholderiaceae</taxon>
        <taxon>Paraburkholderia</taxon>
    </lineage>
</organism>
<dbReference type="AlphaFoldDB" id="A0A6J5DM84"/>
<evidence type="ECO:0000313" key="2">
    <source>
        <dbReference type="Proteomes" id="UP000494363"/>
    </source>
</evidence>
<name>A0A6J5DM84_9BURK</name>
<dbReference type="Proteomes" id="UP000494363">
    <property type="component" value="Unassembled WGS sequence"/>
</dbReference>
<protein>
    <submittedName>
        <fullName evidence="1">Uncharacterized protein</fullName>
    </submittedName>
</protein>